<proteinExistence type="predicted"/>
<evidence type="ECO:0000256" key="1">
    <source>
        <dbReference type="SAM" id="MobiDB-lite"/>
    </source>
</evidence>
<reference evidence="2" key="1">
    <citation type="submission" date="2023-03" db="EMBL/GenBank/DDBJ databases">
        <title>Massive genome expansion in bonnet fungi (Mycena s.s.) driven by repeated elements and novel gene families across ecological guilds.</title>
        <authorList>
            <consortium name="Lawrence Berkeley National Laboratory"/>
            <person name="Harder C.B."/>
            <person name="Miyauchi S."/>
            <person name="Viragh M."/>
            <person name="Kuo A."/>
            <person name="Thoen E."/>
            <person name="Andreopoulos B."/>
            <person name="Lu D."/>
            <person name="Skrede I."/>
            <person name="Drula E."/>
            <person name="Henrissat B."/>
            <person name="Morin E."/>
            <person name="Kohler A."/>
            <person name="Barry K."/>
            <person name="LaButti K."/>
            <person name="Morin E."/>
            <person name="Salamov A."/>
            <person name="Lipzen A."/>
            <person name="Mereny Z."/>
            <person name="Hegedus B."/>
            <person name="Baldrian P."/>
            <person name="Stursova M."/>
            <person name="Weitz H."/>
            <person name="Taylor A."/>
            <person name="Grigoriev I.V."/>
            <person name="Nagy L.G."/>
            <person name="Martin F."/>
            <person name="Kauserud H."/>
        </authorList>
    </citation>
    <scope>NUCLEOTIDE SEQUENCE</scope>
    <source>
        <strain evidence="2">CBHHK067</strain>
    </source>
</reference>
<dbReference type="AlphaFoldDB" id="A0AAD7CRU1"/>
<comment type="caution">
    <text evidence="2">The sequence shown here is derived from an EMBL/GenBank/DDBJ whole genome shotgun (WGS) entry which is preliminary data.</text>
</comment>
<keyword evidence="3" id="KW-1185">Reference proteome</keyword>
<evidence type="ECO:0000313" key="2">
    <source>
        <dbReference type="EMBL" id="KAJ7660442.1"/>
    </source>
</evidence>
<organism evidence="2 3">
    <name type="scientific">Mycena rosella</name>
    <name type="common">Pink bonnet</name>
    <name type="synonym">Agaricus rosellus</name>
    <dbReference type="NCBI Taxonomy" id="1033263"/>
    <lineage>
        <taxon>Eukaryota</taxon>
        <taxon>Fungi</taxon>
        <taxon>Dikarya</taxon>
        <taxon>Basidiomycota</taxon>
        <taxon>Agaricomycotina</taxon>
        <taxon>Agaricomycetes</taxon>
        <taxon>Agaricomycetidae</taxon>
        <taxon>Agaricales</taxon>
        <taxon>Marasmiineae</taxon>
        <taxon>Mycenaceae</taxon>
        <taxon>Mycena</taxon>
    </lineage>
</organism>
<gene>
    <name evidence="2" type="ORF">B0H17DRAFT_1212623</name>
</gene>
<name>A0AAD7CRU1_MYCRO</name>
<protein>
    <submittedName>
        <fullName evidence="2">Uncharacterized protein</fullName>
    </submittedName>
</protein>
<evidence type="ECO:0000313" key="3">
    <source>
        <dbReference type="Proteomes" id="UP001221757"/>
    </source>
</evidence>
<dbReference type="Proteomes" id="UP001221757">
    <property type="component" value="Unassembled WGS sequence"/>
</dbReference>
<feature type="region of interest" description="Disordered" evidence="1">
    <location>
        <begin position="1"/>
        <end position="81"/>
    </location>
</feature>
<sequence>MADEAPPPYNNSSVDAKHDSGSNSKSSDVRVSALRTSNSLALLRAGQDGSGPSSRHSPTKGLFDRFRRRPSHSAAERPSKDSVVTAIEEDVRMLVQPSTTDSVDDRLALLDACAQLSKLYEMDFSLLLQKRSIHDHSVLYWAIVNSPWPLRAPFDLVAAVLAQSAPLAPKTIREARLACVSLRNQEMFQFLRMCPEFGALFSDDRFILGAAVPPEEIVVETMEGPMQPFSVRFRIPLYEKRMLLSREIKLEFIARGRLWQLTFFTATNPIQKWLKDGQWSGSLRLGDNTGSLNTHAEFGLVFLDTRPAPPIPVHAWAHGSSDKPLIGSSDKPGVSGVTAWSWPMFGEDSVWIAADGSITGVLGVKLGAAKVPTPRTTWPETIPTTPDDECVVC</sequence>
<accession>A0AAD7CRU1</accession>
<dbReference type="EMBL" id="JARKIE010000262">
    <property type="protein sequence ID" value="KAJ7660442.1"/>
    <property type="molecule type" value="Genomic_DNA"/>
</dbReference>